<reference evidence="2" key="1">
    <citation type="submission" date="2020-07" db="EMBL/GenBank/DDBJ databases">
        <title>The High-quality genome of the commercially important snow crab, Chionoecetes opilio.</title>
        <authorList>
            <person name="Jeong J.-H."/>
            <person name="Ryu S."/>
        </authorList>
    </citation>
    <scope>NUCLEOTIDE SEQUENCE</scope>
    <source>
        <strain evidence="2">MADBK_172401_WGS</strain>
        <tissue evidence="2">Digestive gland</tissue>
    </source>
</reference>
<name>A0A8J8W9E7_CHIOP</name>
<dbReference type="AlphaFoldDB" id="A0A8J8W9E7"/>
<gene>
    <name evidence="2" type="ORF">GWK47_027431</name>
</gene>
<evidence type="ECO:0000313" key="2">
    <source>
        <dbReference type="EMBL" id="KAG0693647.1"/>
    </source>
</evidence>
<protein>
    <submittedName>
        <fullName evidence="2">Uncharacterized protein</fullName>
    </submittedName>
</protein>
<proteinExistence type="predicted"/>
<organism evidence="2 3">
    <name type="scientific">Chionoecetes opilio</name>
    <name type="common">Atlantic snow crab</name>
    <name type="synonym">Cancer opilio</name>
    <dbReference type="NCBI Taxonomy" id="41210"/>
    <lineage>
        <taxon>Eukaryota</taxon>
        <taxon>Metazoa</taxon>
        <taxon>Ecdysozoa</taxon>
        <taxon>Arthropoda</taxon>
        <taxon>Crustacea</taxon>
        <taxon>Multicrustacea</taxon>
        <taxon>Malacostraca</taxon>
        <taxon>Eumalacostraca</taxon>
        <taxon>Eucarida</taxon>
        <taxon>Decapoda</taxon>
        <taxon>Pleocyemata</taxon>
        <taxon>Brachyura</taxon>
        <taxon>Eubrachyura</taxon>
        <taxon>Majoidea</taxon>
        <taxon>Majidae</taxon>
        <taxon>Chionoecetes</taxon>
    </lineage>
</organism>
<keyword evidence="3" id="KW-1185">Reference proteome</keyword>
<comment type="caution">
    <text evidence="2">The sequence shown here is derived from an EMBL/GenBank/DDBJ whole genome shotgun (WGS) entry which is preliminary data.</text>
</comment>
<dbReference type="Proteomes" id="UP000770661">
    <property type="component" value="Unassembled WGS sequence"/>
</dbReference>
<dbReference type="EMBL" id="JACEEZ010026277">
    <property type="protein sequence ID" value="KAG0693647.1"/>
    <property type="molecule type" value="Genomic_DNA"/>
</dbReference>
<evidence type="ECO:0000256" key="1">
    <source>
        <dbReference type="SAM" id="MobiDB-lite"/>
    </source>
</evidence>
<feature type="region of interest" description="Disordered" evidence="1">
    <location>
        <begin position="116"/>
        <end position="144"/>
    </location>
</feature>
<evidence type="ECO:0000313" key="3">
    <source>
        <dbReference type="Proteomes" id="UP000770661"/>
    </source>
</evidence>
<accession>A0A8J8W9E7</accession>
<sequence length="227" mass="24405">MVSLRSTGKCCKDRHCSTCVNNNHNKLLTSSHQQAQALHDDKYSSLSHTYSSVGASQSQKKRLLAKAQSECVLHVAKPEVRDYSTQQPRDATYVTRDHLAPPVAHVRDTLLVPPPAHHDNLPPPAAHTRDPARTHSHTHSHAYTQPPLAHKDYTVPSGVHPPGKSTTVTPCLPAATHREAGVKGSRAGTFLGVVWQGAGKGGEQGWAFPRGSLARGWEGRGAGLGLS</sequence>